<organism evidence="1 2">
    <name type="scientific">Bacillus phage Bobb</name>
    <dbReference type="NCBI Taxonomy" id="1527469"/>
    <lineage>
        <taxon>Viruses</taxon>
        <taxon>Duplodnaviria</taxon>
        <taxon>Heunggongvirae</taxon>
        <taxon>Uroviricota</taxon>
        <taxon>Caudoviricetes</taxon>
        <taxon>Herelleviridae</taxon>
        <taxon>Bastillevirinae</taxon>
        <taxon>Agatevirus</taxon>
        <taxon>Agatevirus bobb</taxon>
    </lineage>
</organism>
<protein>
    <submittedName>
        <fullName evidence="1">Uncharacterized protein</fullName>
    </submittedName>
</protein>
<evidence type="ECO:0000313" key="1">
    <source>
        <dbReference type="EMBL" id="AII27911.1"/>
    </source>
</evidence>
<proteinExistence type="predicted"/>
<dbReference type="OrthoDB" id="15896at10239"/>
<reference evidence="1 2" key="1">
    <citation type="submission" date="2014-06" db="EMBL/GenBank/DDBJ databases">
        <title>Bioinformatic genomic analysis of Bacillus phage Bobb.</title>
        <authorList>
            <person name="Lewis H.M.N."/>
            <person name="Temple L."/>
            <person name="Barth R.N."/>
            <person name="Bowles K.M."/>
            <person name="Churchin D.I."/>
            <person name="Scott-Croshaw C."/>
            <person name="Glasgow G.H."/>
            <person name="Gloe M.W."/>
            <person name="McGough T.M."/>
            <person name="Nutbrown S.A."/>
            <person name="Romulus S.R."/>
            <person name="Sanders K.A.M."/>
            <person name="Diachok C.R."/>
            <person name="Serigano J.P."/>
            <person name="Shin D."/>
            <person name="Suresh M.H."/>
            <person name="Conner A.R.N."/>
            <person name="Korba R.M."/>
            <person name="Livermore R.J."/>
            <person name="Rohlf M.B."/>
            <person name="Utterback S.D."/>
            <person name="Wilson V.E."/>
        </authorList>
    </citation>
    <scope>NUCLEOTIDE SEQUENCE [LARGE SCALE GENOMIC DNA]</scope>
</reference>
<sequence>MNQSNAKRYTEQDEEIIYQIVSLFLEDIDEAFNHMYKVNDQLKEEVGYTVHRNDMTFFNSTFTTPYEAIEAIDHSQYDYDDYVMYHAYYGVTSFEMFNVPYVLENDMLAIVFIILRSVDKINFDFKKDIADLIDQLSDEFPRRRTN</sequence>
<dbReference type="Proteomes" id="UP000028664">
    <property type="component" value="Segment"/>
</dbReference>
<dbReference type="RefSeq" id="YP_009056279.1">
    <property type="nucleotide sequence ID" value="NC_024792.1"/>
</dbReference>
<evidence type="ECO:0000313" key="2">
    <source>
        <dbReference type="Proteomes" id="UP000028664"/>
    </source>
</evidence>
<name>A0A076G738_9CAUD</name>
<keyword evidence="2" id="KW-1185">Reference proteome</keyword>
<dbReference type="GeneID" id="20283297"/>
<dbReference type="EMBL" id="KM051843">
    <property type="protein sequence ID" value="AII27911.1"/>
    <property type="molecule type" value="Genomic_DNA"/>
</dbReference>
<accession>A0A076G738</accession>
<dbReference type="KEGG" id="vg:20283297"/>